<dbReference type="InterPro" id="IPR024213">
    <property type="entry name" value="DUF3822"/>
</dbReference>
<evidence type="ECO:0000313" key="1">
    <source>
        <dbReference type="EMBL" id="MFB9104438.1"/>
    </source>
</evidence>
<organism evidence="1 2">
    <name type="scientific">Algibacter miyuki</name>
    <dbReference type="NCBI Taxonomy" id="1306933"/>
    <lineage>
        <taxon>Bacteria</taxon>
        <taxon>Pseudomonadati</taxon>
        <taxon>Bacteroidota</taxon>
        <taxon>Flavobacteriia</taxon>
        <taxon>Flavobacteriales</taxon>
        <taxon>Flavobacteriaceae</taxon>
        <taxon>Algibacter</taxon>
    </lineage>
</organism>
<name>A0ABV5GXT9_9FLAO</name>
<dbReference type="RefSeq" id="WP_290274501.1">
    <property type="nucleotide sequence ID" value="NZ_JAUFQP010000016.1"/>
</dbReference>
<comment type="caution">
    <text evidence="1">The sequence shown here is derived from an EMBL/GenBank/DDBJ whole genome shotgun (WGS) entry which is preliminary data.</text>
</comment>
<proteinExistence type="predicted"/>
<reference evidence="1 2" key="1">
    <citation type="submission" date="2024-09" db="EMBL/GenBank/DDBJ databases">
        <authorList>
            <person name="Sun Q."/>
            <person name="Mori K."/>
        </authorList>
    </citation>
    <scope>NUCLEOTIDE SEQUENCE [LARGE SCALE GENOMIC DNA]</scope>
    <source>
        <strain evidence="1 2">CECT 8300</strain>
    </source>
</reference>
<dbReference type="Proteomes" id="UP001589590">
    <property type="component" value="Unassembled WGS sequence"/>
</dbReference>
<dbReference type="EMBL" id="JBHMFA010000005">
    <property type="protein sequence ID" value="MFB9104438.1"/>
    <property type="molecule type" value="Genomic_DNA"/>
</dbReference>
<keyword evidence="2" id="KW-1185">Reference proteome</keyword>
<gene>
    <name evidence="1" type="ORF">ACFFU1_06000</name>
</gene>
<dbReference type="Pfam" id="PF12864">
    <property type="entry name" value="DUF3822"/>
    <property type="match status" value="1"/>
</dbReference>
<accession>A0ABV5GXT9</accession>
<dbReference type="CDD" id="cd24013">
    <property type="entry name" value="ASKHA_ATPase_BT3980-like"/>
    <property type="match status" value="1"/>
</dbReference>
<dbReference type="Gene3D" id="3.30.420.260">
    <property type="match status" value="1"/>
</dbReference>
<dbReference type="Gene3D" id="3.30.420.250">
    <property type="match status" value="1"/>
</dbReference>
<sequence length="276" mass="31804">MAQANNITTTINKLTNLELSIQISLSGLSFCILQRDTQTITDLKVIPFKKKLNPIALLDKLKEAFETETALQNKFYAVNVIHDNELSTLVPQSIFNENNLADYLKFNSKILKSDFITFDTIDLNQSVNVYIPYVNVNNYIYDHFGDFTFKHASTVLIETILATEKTSETTQFYAHVGQNQFQIIVLKNGKLQFYNSFVFHTKEDFIYYILFTAEQLKASPESLNLLLLGDVKQDDELYNIAYKYIRNVSFGQAQKQYKFTETPETNHSNFTLINGF</sequence>
<protein>
    <submittedName>
        <fullName evidence="1">DUF3822 family protein</fullName>
    </submittedName>
</protein>
<evidence type="ECO:0000313" key="2">
    <source>
        <dbReference type="Proteomes" id="UP001589590"/>
    </source>
</evidence>